<dbReference type="EMBL" id="FTMF01000002">
    <property type="protein sequence ID" value="SIQ08642.1"/>
    <property type="molecule type" value="Genomic_DNA"/>
</dbReference>
<feature type="transmembrane region" description="Helical" evidence="1">
    <location>
        <begin position="14"/>
        <end position="31"/>
    </location>
</feature>
<reference evidence="2 4" key="1">
    <citation type="submission" date="2017-01" db="EMBL/GenBank/DDBJ databases">
        <authorList>
            <person name="Varghese N."/>
            <person name="Submissions S."/>
        </authorList>
    </citation>
    <scope>NUCLEOTIDE SEQUENCE [LARGE SCALE GENOMIC DNA]</scope>
    <source>
        <strain evidence="2 4">ATCC 27950</strain>
    </source>
</reference>
<reference evidence="3 5" key="2">
    <citation type="submission" date="2018-06" db="EMBL/GenBank/DDBJ databases">
        <authorList>
            <consortium name="Pathogen Informatics"/>
            <person name="Doyle S."/>
        </authorList>
    </citation>
    <scope>NUCLEOTIDE SEQUENCE [LARGE SCALE GENOMIC DNA]</scope>
    <source>
        <strain evidence="3 5">NCTC13560</strain>
    </source>
</reference>
<name>A0A381FGB9_9FLAO</name>
<evidence type="ECO:0000313" key="4">
    <source>
        <dbReference type="Proteomes" id="UP000185725"/>
    </source>
</evidence>
<dbReference type="Proteomes" id="UP000185725">
    <property type="component" value="Unassembled WGS sequence"/>
</dbReference>
<protein>
    <submittedName>
        <fullName evidence="3">Uncharacterized protein</fullName>
    </submittedName>
</protein>
<evidence type="ECO:0000313" key="3">
    <source>
        <dbReference type="EMBL" id="SUX45567.1"/>
    </source>
</evidence>
<dbReference type="Proteomes" id="UP000255231">
    <property type="component" value="Unassembled WGS sequence"/>
</dbReference>
<sequence length="40" mass="4693">MMLLQIIENQQQDVNTLLLIVLTILMIGRAIDKYFDNTKK</sequence>
<keyword evidence="1" id="KW-0472">Membrane</keyword>
<organism evidence="3 5">
    <name type="scientific">Chryseobacterium indoltheticum</name>
    <dbReference type="NCBI Taxonomy" id="254"/>
    <lineage>
        <taxon>Bacteria</taxon>
        <taxon>Pseudomonadati</taxon>
        <taxon>Bacteroidota</taxon>
        <taxon>Flavobacteriia</taxon>
        <taxon>Flavobacteriales</taxon>
        <taxon>Weeksellaceae</taxon>
        <taxon>Chryseobacterium group</taxon>
        <taxon>Chryseobacterium</taxon>
    </lineage>
</organism>
<dbReference type="AlphaFoldDB" id="A0A381FGB9"/>
<accession>A0A381FGB9</accession>
<dbReference type="EMBL" id="UFVS01000001">
    <property type="protein sequence ID" value="SUX45567.1"/>
    <property type="molecule type" value="Genomic_DNA"/>
</dbReference>
<keyword evidence="1" id="KW-0812">Transmembrane</keyword>
<keyword evidence="4" id="KW-1185">Reference proteome</keyword>
<keyword evidence="1" id="KW-1133">Transmembrane helix</keyword>
<evidence type="ECO:0000313" key="2">
    <source>
        <dbReference type="EMBL" id="SIQ08642.1"/>
    </source>
</evidence>
<proteinExistence type="predicted"/>
<evidence type="ECO:0000313" key="5">
    <source>
        <dbReference type="Proteomes" id="UP000255231"/>
    </source>
</evidence>
<gene>
    <name evidence="3" type="ORF">NCTC13560_03164</name>
    <name evidence="2" type="ORF">SAMN05421682_102296</name>
</gene>
<evidence type="ECO:0000256" key="1">
    <source>
        <dbReference type="SAM" id="Phobius"/>
    </source>
</evidence>